<dbReference type="RefSeq" id="WP_207348289.1">
    <property type="nucleotide sequence ID" value="NZ_CP076456.1"/>
</dbReference>
<dbReference type="AlphaFoldDB" id="A0A975S599"/>
<dbReference type="Proteomes" id="UP000680588">
    <property type="component" value="Chromosome"/>
</dbReference>
<evidence type="ECO:0000256" key="1">
    <source>
        <dbReference type="SAM" id="Phobius"/>
    </source>
</evidence>
<protein>
    <submittedName>
        <fullName evidence="2">Uncharacterized protein</fullName>
    </submittedName>
</protein>
<feature type="transmembrane region" description="Helical" evidence="1">
    <location>
        <begin position="90"/>
        <end position="109"/>
    </location>
</feature>
<proteinExistence type="predicted"/>
<keyword evidence="1" id="KW-0812">Transmembrane</keyword>
<keyword evidence="3" id="KW-1185">Reference proteome</keyword>
<sequence>MSTTSPARSKVRPAAVFSAVAAALSLPMALLVPLWITAGRMLFGIQGNLVVIFAATVGPLMAILMLLSAARITVAAARRPRFGAPLRTSFLLLGLWLAGGAFGFLVPDVGGEPGRDGSVMSALVGAEAAGFSAALANPVGILTLGLTAALLVVSVRDDRRA</sequence>
<feature type="transmembrane region" description="Helical" evidence="1">
    <location>
        <begin position="129"/>
        <end position="153"/>
    </location>
</feature>
<accession>A0A975S599</accession>
<gene>
    <name evidence="2" type="ORF">KG104_16715</name>
</gene>
<keyword evidence="1" id="KW-0472">Membrane</keyword>
<reference evidence="2" key="1">
    <citation type="submission" date="2021-06" db="EMBL/GenBank/DDBJ databases">
        <title>Novel species in genus Arthrobacter.</title>
        <authorList>
            <person name="Zhang G."/>
        </authorList>
    </citation>
    <scope>NUCLEOTIDE SEQUENCE</scope>
    <source>
        <strain evidence="2">Zg-ZUI122</strain>
    </source>
</reference>
<feature type="transmembrane region" description="Helical" evidence="1">
    <location>
        <begin position="14"/>
        <end position="36"/>
    </location>
</feature>
<organism evidence="2 3">
    <name type="scientific">Arthrobacter sunyaminii</name>
    <dbReference type="NCBI Taxonomy" id="2816859"/>
    <lineage>
        <taxon>Bacteria</taxon>
        <taxon>Bacillati</taxon>
        <taxon>Actinomycetota</taxon>
        <taxon>Actinomycetes</taxon>
        <taxon>Micrococcales</taxon>
        <taxon>Micrococcaceae</taxon>
        <taxon>Arthrobacter</taxon>
    </lineage>
</organism>
<dbReference type="KEGG" id="asun:KG104_16715"/>
<dbReference type="EMBL" id="CP076456">
    <property type="protein sequence ID" value="QWQ36058.1"/>
    <property type="molecule type" value="Genomic_DNA"/>
</dbReference>
<keyword evidence="1" id="KW-1133">Transmembrane helix</keyword>
<name>A0A975S599_9MICC</name>
<feature type="transmembrane region" description="Helical" evidence="1">
    <location>
        <begin position="48"/>
        <end position="69"/>
    </location>
</feature>
<evidence type="ECO:0000313" key="2">
    <source>
        <dbReference type="EMBL" id="QWQ36058.1"/>
    </source>
</evidence>
<evidence type="ECO:0000313" key="3">
    <source>
        <dbReference type="Proteomes" id="UP000680588"/>
    </source>
</evidence>